<proteinExistence type="predicted"/>
<organism evidence="1 2">
    <name type="scientific">Panagrolaimus sp. PS1159</name>
    <dbReference type="NCBI Taxonomy" id="55785"/>
    <lineage>
        <taxon>Eukaryota</taxon>
        <taxon>Metazoa</taxon>
        <taxon>Ecdysozoa</taxon>
        <taxon>Nematoda</taxon>
        <taxon>Chromadorea</taxon>
        <taxon>Rhabditida</taxon>
        <taxon>Tylenchina</taxon>
        <taxon>Panagrolaimomorpha</taxon>
        <taxon>Panagrolaimoidea</taxon>
        <taxon>Panagrolaimidae</taxon>
        <taxon>Panagrolaimus</taxon>
    </lineage>
</organism>
<protein>
    <submittedName>
        <fullName evidence="2">Uncharacterized protein</fullName>
    </submittedName>
</protein>
<evidence type="ECO:0000313" key="1">
    <source>
        <dbReference type="Proteomes" id="UP000887580"/>
    </source>
</evidence>
<name>A0AC35G7H8_9BILA</name>
<dbReference type="WBParaSite" id="PS1159_v2.g24334.t1">
    <property type="protein sequence ID" value="PS1159_v2.g24334.t1"/>
    <property type="gene ID" value="PS1159_v2.g24334"/>
</dbReference>
<evidence type="ECO:0000313" key="2">
    <source>
        <dbReference type="WBParaSite" id="PS1159_v2.g24334.t1"/>
    </source>
</evidence>
<accession>A0AC35G7H8</accession>
<sequence>MDNGSQVQYNRYTKAAIFLKKEGRINDGGMFGEHKSEDDDIEQNISLYSSNNVKHGTFLLEAEKKLQKYSIDEK</sequence>
<reference evidence="2" key="1">
    <citation type="submission" date="2022-11" db="UniProtKB">
        <authorList>
            <consortium name="WormBaseParasite"/>
        </authorList>
    </citation>
    <scope>IDENTIFICATION</scope>
</reference>
<dbReference type="Proteomes" id="UP000887580">
    <property type="component" value="Unplaced"/>
</dbReference>